<dbReference type="CDD" id="cd16914">
    <property type="entry name" value="EcfT"/>
    <property type="match status" value="1"/>
</dbReference>
<accession>A0A6N7J224</accession>
<comment type="caution">
    <text evidence="7">The sequence shown here is derived from an EMBL/GenBank/DDBJ whole genome shotgun (WGS) entry which is preliminary data.</text>
</comment>
<evidence type="ECO:0000256" key="6">
    <source>
        <dbReference type="SAM" id="Phobius"/>
    </source>
</evidence>
<keyword evidence="3 6" id="KW-0812">Transmembrane</keyword>
<proteinExistence type="predicted"/>
<dbReference type="PANTHER" id="PTHR34857">
    <property type="entry name" value="SLL0384 PROTEIN"/>
    <property type="match status" value="1"/>
</dbReference>
<evidence type="ECO:0000256" key="3">
    <source>
        <dbReference type="ARBA" id="ARBA00022692"/>
    </source>
</evidence>
<dbReference type="PANTHER" id="PTHR34857:SF2">
    <property type="entry name" value="SLL0384 PROTEIN"/>
    <property type="match status" value="1"/>
</dbReference>
<dbReference type="InterPro" id="IPR003339">
    <property type="entry name" value="ABC/ECF_trnsptr_transmembrane"/>
</dbReference>
<feature type="transmembrane region" description="Helical" evidence="6">
    <location>
        <begin position="77"/>
        <end position="96"/>
    </location>
</feature>
<name>A0A6N7J224_9FIRM</name>
<dbReference type="Proteomes" id="UP000460257">
    <property type="component" value="Unassembled WGS sequence"/>
</dbReference>
<keyword evidence="8" id="KW-1185">Reference proteome</keyword>
<evidence type="ECO:0000313" key="8">
    <source>
        <dbReference type="Proteomes" id="UP000460257"/>
    </source>
</evidence>
<dbReference type="InterPro" id="IPR051611">
    <property type="entry name" value="ECF_transporter_component"/>
</dbReference>
<dbReference type="Pfam" id="PF02361">
    <property type="entry name" value="CbiQ"/>
    <property type="match status" value="1"/>
</dbReference>
<organism evidence="7 8">
    <name type="scientific">Candidatus Weimeria bifida</name>
    <dbReference type="NCBI Taxonomy" id="2599074"/>
    <lineage>
        <taxon>Bacteria</taxon>
        <taxon>Bacillati</taxon>
        <taxon>Bacillota</taxon>
        <taxon>Clostridia</taxon>
        <taxon>Lachnospirales</taxon>
        <taxon>Lachnospiraceae</taxon>
        <taxon>Candidatus Weimeria</taxon>
    </lineage>
</organism>
<comment type="subcellular location">
    <subcellularLocation>
        <location evidence="1">Membrane</location>
        <topology evidence="1">Multi-pass membrane protein</topology>
    </subcellularLocation>
</comment>
<keyword evidence="4 6" id="KW-1133">Transmembrane helix</keyword>
<evidence type="ECO:0000313" key="7">
    <source>
        <dbReference type="EMBL" id="MQN02021.1"/>
    </source>
</evidence>
<feature type="transmembrane region" description="Helical" evidence="6">
    <location>
        <begin position="220"/>
        <end position="240"/>
    </location>
</feature>
<sequence length="245" mass="27498">MTERLLKAIAAIVDSDSNSEKKPSRMSPALRLAVAVFAIVLCACSRNAVFVITVLTVELIRMALLKPDRMIYVLKKLVLPIVFTLLIMLPAVFFGHRSTMLTVTMKVAESVLILLLVNEDLSWKEITGVFSEIHLPSVITMTLDTTVRFLVLLGRLAERIHEAYLLRSLGRAADRRKMSAAGGILGTVFLKSSKMSQESFEAMQCRGYNGAYRRLSRHRFCIWDALYLCAVPMLVIFFIITQKAI</sequence>
<keyword evidence="5 6" id="KW-0472">Membrane</keyword>
<evidence type="ECO:0000256" key="1">
    <source>
        <dbReference type="ARBA" id="ARBA00004141"/>
    </source>
</evidence>
<dbReference type="EMBL" id="VOGC01000007">
    <property type="protein sequence ID" value="MQN02021.1"/>
    <property type="molecule type" value="Genomic_DNA"/>
</dbReference>
<reference evidence="7" key="1">
    <citation type="journal article" date="2020" name="Appl. Environ. Microbiol.">
        <title>Medium-Chain Fatty Acid Synthesis by 'Candidatus Weimeria bifida' gen. nov., sp. nov., and 'Candidatus Pseudoramibacter fermentans' sp. nov.</title>
        <authorList>
            <person name="Scarborough M.J."/>
            <person name="Myers K.S."/>
            <person name="Donohue T.J."/>
            <person name="Noguera D.R."/>
        </authorList>
    </citation>
    <scope>NUCLEOTIDE SEQUENCE</scope>
    <source>
        <strain evidence="7">LCO1.1</strain>
    </source>
</reference>
<keyword evidence="2" id="KW-1003">Cell membrane</keyword>
<protein>
    <submittedName>
        <fullName evidence="7">Energy-coupling factor transporter transmembrane protein EcfT</fullName>
    </submittedName>
</protein>
<dbReference type="AlphaFoldDB" id="A0A6N7J224"/>
<dbReference type="GO" id="GO:0005886">
    <property type="term" value="C:plasma membrane"/>
    <property type="evidence" value="ECO:0007669"/>
    <property type="project" value="UniProtKB-ARBA"/>
</dbReference>
<feature type="transmembrane region" description="Helical" evidence="6">
    <location>
        <begin position="32"/>
        <end position="57"/>
    </location>
</feature>
<evidence type="ECO:0000256" key="2">
    <source>
        <dbReference type="ARBA" id="ARBA00022475"/>
    </source>
</evidence>
<evidence type="ECO:0000256" key="5">
    <source>
        <dbReference type="ARBA" id="ARBA00023136"/>
    </source>
</evidence>
<gene>
    <name evidence="7" type="ORF">FRC54_09005</name>
</gene>
<evidence type="ECO:0000256" key="4">
    <source>
        <dbReference type="ARBA" id="ARBA00022989"/>
    </source>
</evidence>